<reference evidence="3 4" key="1">
    <citation type="submission" date="2020-08" db="EMBL/GenBank/DDBJ databases">
        <title>A Genomic Blueprint of the Chicken Gut Microbiome.</title>
        <authorList>
            <person name="Gilroy R."/>
            <person name="Ravi A."/>
            <person name="Getino M."/>
            <person name="Pursley I."/>
            <person name="Horton D.L."/>
            <person name="Alikhan N.-F."/>
            <person name="Baker D."/>
            <person name="Gharbi K."/>
            <person name="Hall N."/>
            <person name="Watson M."/>
            <person name="Adriaenssens E.M."/>
            <person name="Foster-Nyarko E."/>
            <person name="Jarju S."/>
            <person name="Secka A."/>
            <person name="Antonio M."/>
            <person name="Oren A."/>
            <person name="Chaudhuri R."/>
            <person name="La Ragione R.M."/>
            <person name="Hildebrand F."/>
            <person name="Pallen M.J."/>
        </authorList>
    </citation>
    <scope>NUCLEOTIDE SEQUENCE [LARGE SCALE GENOMIC DNA]</scope>
    <source>
        <strain evidence="3 4">Sa1CVN1</strain>
    </source>
</reference>
<sequence>MLAINTNLLRILLYSIFILYGSSAFAQSNDNFKKLQEISFDQIFQEKQKSKSNSKPQQQEEQIELSINDSIFKLFDVDIDLTLGEISFDTSWGDPVANPQIRANRASNLFGPVRHNADGSVRWHRGFDYYAPQGTPVYAVGDGVVSLIQNHPDYGHCVLITHKRPKRIYYSFYAHLSTVSVKYGEKVRKGTTLGKSGITGNAYNLSGKDEHLHFEYRTSPKHGDRKQENPNAIVKTKFYSADPKNKWQANVKVKKKESFSLF</sequence>
<protein>
    <submittedName>
        <fullName evidence="3">M23 family metallopeptidase</fullName>
    </submittedName>
</protein>
<dbReference type="InterPro" id="IPR050570">
    <property type="entry name" value="Cell_wall_metabolism_enzyme"/>
</dbReference>
<dbReference type="Pfam" id="PF01551">
    <property type="entry name" value="Peptidase_M23"/>
    <property type="match status" value="1"/>
</dbReference>
<gene>
    <name evidence="3" type="ORF">H9625_05780</name>
</gene>
<proteinExistence type="predicted"/>
<dbReference type="RefSeq" id="WP_191763394.1">
    <property type="nucleotide sequence ID" value="NZ_JACSPP010000012.1"/>
</dbReference>
<keyword evidence="4" id="KW-1185">Reference proteome</keyword>
<name>A0ABR8Y6Y1_9BACT</name>
<dbReference type="PANTHER" id="PTHR21666:SF287">
    <property type="entry name" value="CYTOPLASMIC MEMBRANE PROTEIN"/>
    <property type="match status" value="1"/>
</dbReference>
<keyword evidence="1" id="KW-0732">Signal</keyword>
<dbReference type="EMBL" id="JACSPP010000012">
    <property type="protein sequence ID" value="MBD8039960.1"/>
    <property type="molecule type" value="Genomic_DNA"/>
</dbReference>
<feature type="domain" description="M23ase beta-sheet core" evidence="2">
    <location>
        <begin position="124"/>
        <end position="219"/>
    </location>
</feature>
<dbReference type="InterPro" id="IPR016047">
    <property type="entry name" value="M23ase_b-sheet_dom"/>
</dbReference>
<comment type="caution">
    <text evidence="3">The sequence shown here is derived from an EMBL/GenBank/DDBJ whole genome shotgun (WGS) entry which is preliminary data.</text>
</comment>
<evidence type="ECO:0000256" key="1">
    <source>
        <dbReference type="SAM" id="SignalP"/>
    </source>
</evidence>
<dbReference type="PANTHER" id="PTHR21666">
    <property type="entry name" value="PEPTIDASE-RELATED"/>
    <property type="match status" value="1"/>
</dbReference>
<dbReference type="Proteomes" id="UP000620874">
    <property type="component" value="Unassembled WGS sequence"/>
</dbReference>
<evidence type="ECO:0000313" key="4">
    <source>
        <dbReference type="Proteomes" id="UP000620874"/>
    </source>
</evidence>
<dbReference type="CDD" id="cd12797">
    <property type="entry name" value="M23_peptidase"/>
    <property type="match status" value="1"/>
</dbReference>
<feature type="chain" id="PRO_5046860880" evidence="1">
    <location>
        <begin position="27"/>
        <end position="262"/>
    </location>
</feature>
<dbReference type="SUPFAM" id="SSF51261">
    <property type="entry name" value="Duplicated hybrid motif"/>
    <property type="match status" value="1"/>
</dbReference>
<evidence type="ECO:0000313" key="3">
    <source>
        <dbReference type="EMBL" id="MBD8039960.1"/>
    </source>
</evidence>
<organism evidence="3 4">
    <name type="scientific">Phocaeicola intestinalis</name>
    <dbReference type="NCBI Taxonomy" id="2762212"/>
    <lineage>
        <taxon>Bacteria</taxon>
        <taxon>Pseudomonadati</taxon>
        <taxon>Bacteroidota</taxon>
        <taxon>Bacteroidia</taxon>
        <taxon>Bacteroidales</taxon>
        <taxon>Bacteroidaceae</taxon>
        <taxon>Phocaeicola</taxon>
    </lineage>
</organism>
<feature type="signal peptide" evidence="1">
    <location>
        <begin position="1"/>
        <end position="26"/>
    </location>
</feature>
<accession>A0ABR8Y6Y1</accession>
<evidence type="ECO:0000259" key="2">
    <source>
        <dbReference type="Pfam" id="PF01551"/>
    </source>
</evidence>
<dbReference type="Gene3D" id="2.70.70.10">
    <property type="entry name" value="Glucose Permease (Domain IIA)"/>
    <property type="match status" value="1"/>
</dbReference>
<dbReference type="InterPro" id="IPR011055">
    <property type="entry name" value="Dup_hybrid_motif"/>
</dbReference>